<feature type="compositionally biased region" description="Basic and acidic residues" evidence="8">
    <location>
        <begin position="43"/>
        <end position="52"/>
    </location>
</feature>
<dbReference type="Proteomes" id="UP001652642">
    <property type="component" value="Chromosome 2"/>
</dbReference>
<keyword evidence="6 11" id="KW-0675">Receptor</keyword>
<name>A0ABM5FKQ2_9SAUR</name>
<evidence type="ECO:0000256" key="7">
    <source>
        <dbReference type="ARBA" id="ARBA00023180"/>
    </source>
</evidence>
<dbReference type="Gene3D" id="1.10.220.110">
    <property type="entry name" value="GDNF binding domain"/>
    <property type="match status" value="1"/>
</dbReference>
<keyword evidence="5" id="KW-0472">Membrane</keyword>
<evidence type="ECO:0000256" key="2">
    <source>
        <dbReference type="ARBA" id="ARBA00005961"/>
    </source>
</evidence>
<keyword evidence="10" id="KW-1185">Reference proteome</keyword>
<keyword evidence="3" id="KW-1003">Cell membrane</keyword>
<accession>A0ABM5FKQ2</accession>
<dbReference type="SMART" id="SM00907">
    <property type="entry name" value="GDNF"/>
    <property type="match status" value="3"/>
</dbReference>
<feature type="domain" description="GDNF/GAS1" evidence="9">
    <location>
        <begin position="93"/>
        <end position="176"/>
    </location>
</feature>
<evidence type="ECO:0000256" key="1">
    <source>
        <dbReference type="ARBA" id="ARBA00004236"/>
    </source>
</evidence>
<dbReference type="RefSeq" id="XP_072845987.1">
    <property type="nucleotide sequence ID" value="XM_072989886.1"/>
</dbReference>
<dbReference type="PANTHER" id="PTHR10269:SF15">
    <property type="entry name" value="GDNF FAMILY RECEPTOR ALPHA-3"/>
    <property type="match status" value="1"/>
</dbReference>
<dbReference type="PANTHER" id="PTHR10269">
    <property type="entry name" value="GDNF RECEPTOR ALPHA"/>
    <property type="match status" value="1"/>
</dbReference>
<gene>
    <name evidence="11" type="primary">GFRA3</name>
</gene>
<dbReference type="GeneID" id="110077904"/>
<evidence type="ECO:0000256" key="8">
    <source>
        <dbReference type="SAM" id="MobiDB-lite"/>
    </source>
</evidence>
<proteinExistence type="inferred from homology"/>
<evidence type="ECO:0000313" key="11">
    <source>
        <dbReference type="RefSeq" id="XP_072845987.1"/>
    </source>
</evidence>
<evidence type="ECO:0000259" key="9">
    <source>
        <dbReference type="SMART" id="SM00907"/>
    </source>
</evidence>
<protein>
    <submittedName>
        <fullName evidence="11">GDNF family receptor alpha-3 isoform X2</fullName>
    </submittedName>
</protein>
<comment type="subcellular location">
    <subcellularLocation>
        <location evidence="1">Cell membrane</location>
    </subcellularLocation>
</comment>
<feature type="compositionally biased region" description="Low complexity" evidence="8">
    <location>
        <begin position="56"/>
        <end position="68"/>
    </location>
</feature>
<keyword evidence="4" id="KW-0732">Signal</keyword>
<keyword evidence="7" id="KW-0325">Glycoprotein</keyword>
<dbReference type="PRINTS" id="PR01316">
    <property type="entry name" value="GDNFRECEPTOR"/>
</dbReference>
<feature type="region of interest" description="Disordered" evidence="8">
    <location>
        <begin position="20"/>
        <end position="72"/>
    </location>
</feature>
<reference evidence="10" key="1">
    <citation type="submission" date="2025-05" db="UniProtKB">
        <authorList>
            <consortium name="RefSeq"/>
        </authorList>
    </citation>
    <scope>NUCLEOTIDE SEQUENCE [LARGE SCALE GENOMIC DNA]</scope>
</reference>
<reference evidence="11" key="2">
    <citation type="submission" date="2025-08" db="UniProtKB">
        <authorList>
            <consortium name="RefSeq"/>
        </authorList>
    </citation>
    <scope>IDENTIFICATION</scope>
</reference>
<comment type="similarity">
    <text evidence="2">Belongs to the GDNFR family.</text>
</comment>
<evidence type="ECO:0000256" key="5">
    <source>
        <dbReference type="ARBA" id="ARBA00023136"/>
    </source>
</evidence>
<dbReference type="InterPro" id="IPR037193">
    <property type="entry name" value="GDNF_alpha"/>
</dbReference>
<evidence type="ECO:0000256" key="3">
    <source>
        <dbReference type="ARBA" id="ARBA00022475"/>
    </source>
</evidence>
<evidence type="ECO:0000256" key="4">
    <source>
        <dbReference type="ARBA" id="ARBA00022729"/>
    </source>
</evidence>
<feature type="domain" description="GDNF/GAS1" evidence="9">
    <location>
        <begin position="306"/>
        <end position="401"/>
    </location>
</feature>
<evidence type="ECO:0000313" key="10">
    <source>
        <dbReference type="Proteomes" id="UP001652642"/>
    </source>
</evidence>
<dbReference type="InterPro" id="IPR003438">
    <property type="entry name" value="GDNF_rcpt"/>
</dbReference>
<dbReference type="SUPFAM" id="SSF110035">
    <property type="entry name" value="GDNF receptor-like"/>
    <property type="match status" value="1"/>
</dbReference>
<sequence length="492" mass="55262">MQKKTRCCVLPLQVRKPKLPALAARGHHKPHTEGQWSSFSGARQDKAEHKIQSSENGQGAAPAANQNQLREGTPFTSPSGGFLVLAFEHSNNCITAENNCVADSACNASYQILQNCSQSFAKSSFFLLHHEARDRCLEAEKFIQTSYFKDCKCHRRTRKQEEQCLRIYWTVHSASTQADFHLEVSPYEDVVDEEPSKTRYKHLETQLSGSRVFVDTTNPCLQAVNVCQLNHKCMRLRSNYAQICSAGQPCDQRKCHRNLRHFFERVSMDFIRPLLFCPCQDEICGERRWNTIVPECSFQSTSKPNCLVLLDSCLKDNICKSRLADFQKQCKPSSTSSDGCSLKHSHAACLEAYMGMIGTAMTPNYISNSSDEVTLWCSCTKSGNQKEDCDQILESFANNRCLRSAIQSQMRLNQVTRVLNEKVPRVLQLTPSLDIQADGTSTSTVFSAKMSQQPGENKKLVEHQKAFPNPIDSGAWLSAPLLTLMVLLLLLG</sequence>
<dbReference type="InterPro" id="IPR016017">
    <property type="entry name" value="GDNF/GAS1"/>
</dbReference>
<feature type="domain" description="GDNF/GAS1" evidence="9">
    <location>
        <begin position="220"/>
        <end position="296"/>
    </location>
</feature>
<dbReference type="Pfam" id="PF02351">
    <property type="entry name" value="GDNF"/>
    <property type="match status" value="3"/>
</dbReference>
<evidence type="ECO:0000256" key="6">
    <source>
        <dbReference type="ARBA" id="ARBA00023170"/>
    </source>
</evidence>
<organism evidence="10 11">
    <name type="scientific">Pogona vitticeps</name>
    <name type="common">central bearded dragon</name>
    <dbReference type="NCBI Taxonomy" id="103695"/>
    <lineage>
        <taxon>Eukaryota</taxon>
        <taxon>Metazoa</taxon>
        <taxon>Chordata</taxon>
        <taxon>Craniata</taxon>
        <taxon>Vertebrata</taxon>
        <taxon>Euteleostomi</taxon>
        <taxon>Lepidosauria</taxon>
        <taxon>Squamata</taxon>
        <taxon>Bifurcata</taxon>
        <taxon>Unidentata</taxon>
        <taxon>Episquamata</taxon>
        <taxon>Toxicofera</taxon>
        <taxon>Iguania</taxon>
        <taxon>Acrodonta</taxon>
        <taxon>Agamidae</taxon>
        <taxon>Amphibolurinae</taxon>
        <taxon>Pogona</taxon>
    </lineage>
</organism>